<evidence type="ECO:0000313" key="2">
    <source>
        <dbReference type="EMBL" id="VDN99043.1"/>
    </source>
</evidence>
<feature type="compositionally biased region" description="Low complexity" evidence="1">
    <location>
        <begin position="626"/>
        <end position="636"/>
    </location>
</feature>
<feature type="compositionally biased region" description="Polar residues" evidence="1">
    <location>
        <begin position="266"/>
        <end position="288"/>
    </location>
</feature>
<dbReference type="AlphaFoldDB" id="A0A0R3T7Z7"/>
<evidence type="ECO:0000313" key="3">
    <source>
        <dbReference type="Proteomes" id="UP000278807"/>
    </source>
</evidence>
<feature type="compositionally biased region" description="Polar residues" evidence="1">
    <location>
        <begin position="488"/>
        <end position="498"/>
    </location>
</feature>
<feature type="region of interest" description="Disordered" evidence="1">
    <location>
        <begin position="555"/>
        <end position="579"/>
    </location>
</feature>
<dbReference type="SUPFAM" id="SSF57903">
    <property type="entry name" value="FYVE/PHD zinc finger"/>
    <property type="match status" value="1"/>
</dbReference>
<reference evidence="4" key="1">
    <citation type="submission" date="2017-02" db="UniProtKB">
        <authorList>
            <consortium name="WormBaseParasite"/>
        </authorList>
    </citation>
    <scope>IDENTIFICATION</scope>
</reference>
<gene>
    <name evidence="2" type="ORF">HNAJ_LOCUS3184</name>
</gene>
<dbReference type="InterPro" id="IPR013083">
    <property type="entry name" value="Znf_RING/FYVE/PHD"/>
</dbReference>
<evidence type="ECO:0000256" key="1">
    <source>
        <dbReference type="SAM" id="MobiDB-lite"/>
    </source>
</evidence>
<keyword evidence="3" id="KW-1185">Reference proteome</keyword>
<protein>
    <submittedName>
        <fullName evidence="4">PHD-type domain-containing protein</fullName>
    </submittedName>
</protein>
<organism evidence="4">
    <name type="scientific">Rodentolepis nana</name>
    <name type="common">Dwarf tapeworm</name>
    <name type="synonym">Hymenolepis nana</name>
    <dbReference type="NCBI Taxonomy" id="102285"/>
    <lineage>
        <taxon>Eukaryota</taxon>
        <taxon>Metazoa</taxon>
        <taxon>Spiralia</taxon>
        <taxon>Lophotrochozoa</taxon>
        <taxon>Platyhelminthes</taxon>
        <taxon>Cestoda</taxon>
        <taxon>Eucestoda</taxon>
        <taxon>Cyclophyllidea</taxon>
        <taxon>Hymenolepididae</taxon>
        <taxon>Rodentolepis</taxon>
    </lineage>
</organism>
<feature type="region of interest" description="Disordered" evidence="1">
    <location>
        <begin position="488"/>
        <end position="524"/>
    </location>
</feature>
<dbReference type="WBParaSite" id="HNAJ_0000318501-mRNA-1">
    <property type="protein sequence ID" value="HNAJ_0000318501-mRNA-1"/>
    <property type="gene ID" value="HNAJ_0000318501"/>
</dbReference>
<feature type="region of interest" description="Disordered" evidence="1">
    <location>
        <begin position="611"/>
        <end position="664"/>
    </location>
</feature>
<feature type="compositionally biased region" description="Basic and acidic residues" evidence="1">
    <location>
        <begin position="501"/>
        <end position="511"/>
    </location>
</feature>
<proteinExistence type="predicted"/>
<accession>A0A0R3T7Z7</accession>
<dbReference type="InterPro" id="IPR011011">
    <property type="entry name" value="Znf_FYVE_PHD"/>
</dbReference>
<reference evidence="2 3" key="2">
    <citation type="submission" date="2018-11" db="EMBL/GenBank/DDBJ databases">
        <authorList>
            <consortium name="Pathogen Informatics"/>
        </authorList>
    </citation>
    <scope>NUCLEOTIDE SEQUENCE [LARGE SCALE GENOMIC DNA]</scope>
</reference>
<feature type="compositionally biased region" description="Basic and acidic residues" evidence="1">
    <location>
        <begin position="643"/>
        <end position="656"/>
    </location>
</feature>
<dbReference type="Proteomes" id="UP000278807">
    <property type="component" value="Unassembled WGS sequence"/>
</dbReference>
<sequence>MKDMVKQIVSGYIVRGSEKILNLSERTRKCVDKDEEPFKSEVTSNGFKSDSLKLGNTLKSIGMNASPNESEVERTLVNGKKPMKLTSRKETGKPSAHTILGNQELAITDSEKRPENGKRVRRGRKRLLACLGPSPQPSIFKKMDHQRREYVTHSVTSTINENINVDHSNSNDRVEVVTGESAIKTESKFDKKGIKKSVLKDLNQLVPNISTVNEVKYEKLSKVSTQIVANQKVCSELEIASEIGIDQQNGLLKCTSESDKPVILVPSQSNVPGKGNQSNVSMKNGLTQPTPPCGETSVTISITENPLCSDRNKVKFEASEGRQDKVEDLQKPSFVAIDSHIVSRKVKILPINGGYQEINRINLTESTKLDDSVILVESKRSIEELTLPITSNKACAMEELATSKNNGSDISKENPLNLINGKVRSRLKNLGASLIIPSSLVTKSGQPSIPVVPEVGNQYLTFKSSNSSDQIDAEGQVSLNENAECASIKTNPEPNMTRTGRIKEETSKSATKEMSVSNESTHEIPSKLESQLNFVPSNAHCSFEVAISCCQEDTEGSITSKSNHGNEDAAEGKLNGLRLRPRRRRESEWLMWSSIRLPPMVSHYYAPKRCAKKTGGKKGASRRKSSPAAKSSSKSNLSKKSRRQTEPPRNRLKECMNKSQEGNPYDSDEEVFGYFEACHHPRCKRPLKYRKVIRCCACERWFHHLCVNAQLHEITDPEYTCPDCRNEKPAQSANKGS</sequence>
<dbReference type="EMBL" id="UZAE01001778">
    <property type="protein sequence ID" value="VDN99043.1"/>
    <property type="molecule type" value="Genomic_DNA"/>
</dbReference>
<name>A0A0R3T7Z7_RODNA</name>
<evidence type="ECO:0000313" key="4">
    <source>
        <dbReference type="WBParaSite" id="HNAJ_0000318501-mRNA-1"/>
    </source>
</evidence>
<dbReference type="Gene3D" id="3.30.40.10">
    <property type="entry name" value="Zinc/RING finger domain, C3HC4 (zinc finger)"/>
    <property type="match status" value="1"/>
</dbReference>
<feature type="compositionally biased region" description="Basic residues" evidence="1">
    <location>
        <begin position="611"/>
        <end position="625"/>
    </location>
</feature>
<feature type="region of interest" description="Disordered" evidence="1">
    <location>
        <begin position="264"/>
        <end position="293"/>
    </location>
</feature>